<dbReference type="AlphaFoldDB" id="A0A2U1N5J4"/>
<comment type="caution">
    <text evidence="6">The sequence shown here is derived from an EMBL/GenBank/DDBJ whole genome shotgun (WGS) entry which is preliminary data.</text>
</comment>
<dbReference type="InterPro" id="IPR044293">
    <property type="entry name" value="PRE"/>
</dbReference>
<name>A0A2U1N5J4_ARTAN</name>
<evidence type="ECO:0000256" key="1">
    <source>
        <dbReference type="ARBA" id="ARBA00004123"/>
    </source>
</evidence>
<keyword evidence="4" id="KW-0804">Transcription</keyword>
<dbReference type="PANTHER" id="PTHR38546">
    <property type="entry name" value="DNA BINDING PROTEIN"/>
    <property type="match status" value="1"/>
</dbReference>
<reference evidence="6 7" key="1">
    <citation type="journal article" date="2018" name="Mol. Plant">
        <title>The genome of Artemisia annua provides insight into the evolution of Asteraceae family and artemisinin biosynthesis.</title>
        <authorList>
            <person name="Shen Q."/>
            <person name="Zhang L."/>
            <person name="Liao Z."/>
            <person name="Wang S."/>
            <person name="Yan T."/>
            <person name="Shi P."/>
            <person name="Liu M."/>
            <person name="Fu X."/>
            <person name="Pan Q."/>
            <person name="Wang Y."/>
            <person name="Lv Z."/>
            <person name="Lu X."/>
            <person name="Zhang F."/>
            <person name="Jiang W."/>
            <person name="Ma Y."/>
            <person name="Chen M."/>
            <person name="Hao X."/>
            <person name="Li L."/>
            <person name="Tang Y."/>
            <person name="Lv G."/>
            <person name="Zhou Y."/>
            <person name="Sun X."/>
            <person name="Brodelius P.E."/>
            <person name="Rose J.K.C."/>
            <person name="Tang K."/>
        </authorList>
    </citation>
    <scope>NUCLEOTIDE SEQUENCE [LARGE SCALE GENOMIC DNA]</scope>
    <source>
        <strain evidence="7">cv. Huhao1</strain>
        <tissue evidence="6">Leaf</tissue>
    </source>
</reference>
<dbReference type="EMBL" id="PKPP01003567">
    <property type="protein sequence ID" value="PWA68771.1"/>
    <property type="molecule type" value="Genomic_DNA"/>
</dbReference>
<keyword evidence="7" id="KW-1185">Reference proteome</keyword>
<accession>A0A2U1N5J4</accession>
<keyword evidence="5" id="KW-0539">Nucleus</keyword>
<evidence type="ECO:0000256" key="4">
    <source>
        <dbReference type="ARBA" id="ARBA00023163"/>
    </source>
</evidence>
<dbReference type="InterPro" id="IPR036638">
    <property type="entry name" value="HLH_DNA-bd_sf"/>
</dbReference>
<dbReference type="Proteomes" id="UP000245207">
    <property type="component" value="Unassembled WGS sequence"/>
</dbReference>
<dbReference type="STRING" id="35608.A0A2U1N5J4"/>
<protein>
    <submittedName>
        <fullName evidence="6">Transcription factor PRE6</fullName>
    </submittedName>
</protein>
<proteinExistence type="predicted"/>
<dbReference type="Gene3D" id="4.10.280.10">
    <property type="entry name" value="Helix-loop-helix DNA-binding domain"/>
    <property type="match status" value="1"/>
</dbReference>
<dbReference type="OrthoDB" id="668823at2759"/>
<evidence type="ECO:0000313" key="7">
    <source>
        <dbReference type="Proteomes" id="UP000245207"/>
    </source>
</evidence>
<evidence type="ECO:0000313" key="6">
    <source>
        <dbReference type="EMBL" id="PWA68771.1"/>
    </source>
</evidence>
<dbReference type="PANTHER" id="PTHR38546:SF3">
    <property type="entry name" value="DNA BINDING PROTEIN"/>
    <property type="match status" value="1"/>
</dbReference>
<dbReference type="SUPFAM" id="SSF47459">
    <property type="entry name" value="HLH, helix-loop-helix DNA-binding domain"/>
    <property type="match status" value="1"/>
</dbReference>
<dbReference type="GO" id="GO:0006355">
    <property type="term" value="P:regulation of DNA-templated transcription"/>
    <property type="evidence" value="ECO:0007669"/>
    <property type="project" value="InterPro"/>
</dbReference>
<evidence type="ECO:0000256" key="3">
    <source>
        <dbReference type="ARBA" id="ARBA00023015"/>
    </source>
</evidence>
<keyword evidence="2" id="KW-0341">Growth regulation</keyword>
<dbReference type="GO" id="GO:0040008">
    <property type="term" value="P:regulation of growth"/>
    <property type="evidence" value="ECO:0007669"/>
    <property type="project" value="InterPro"/>
</dbReference>
<evidence type="ECO:0000256" key="5">
    <source>
        <dbReference type="ARBA" id="ARBA00023242"/>
    </source>
</evidence>
<dbReference type="GO" id="GO:0046983">
    <property type="term" value="F:protein dimerization activity"/>
    <property type="evidence" value="ECO:0007669"/>
    <property type="project" value="InterPro"/>
</dbReference>
<sequence length="93" mass="10658">MYSPRKRASKHQAHCDDELADLVLKLQALLPTSSSKGDGREKMATSKIIQETCNYIKRLQKEVNIIGERLSQLLDSMENDDLDMDILRNLLQQ</sequence>
<comment type="subcellular location">
    <subcellularLocation>
        <location evidence="1">Nucleus</location>
    </subcellularLocation>
</comment>
<dbReference type="GO" id="GO:0005634">
    <property type="term" value="C:nucleus"/>
    <property type="evidence" value="ECO:0007669"/>
    <property type="project" value="UniProtKB-SubCell"/>
</dbReference>
<gene>
    <name evidence="6" type="ORF">CTI12_AA293880</name>
</gene>
<dbReference type="Pfam" id="PF23174">
    <property type="entry name" value="bHLH_ILI"/>
    <property type="match status" value="1"/>
</dbReference>
<evidence type="ECO:0000256" key="2">
    <source>
        <dbReference type="ARBA" id="ARBA00022604"/>
    </source>
</evidence>
<dbReference type="InterPro" id="IPR044172">
    <property type="entry name" value="ILI2-like"/>
</dbReference>
<keyword evidence="3" id="KW-0805">Transcription regulation</keyword>
<organism evidence="6 7">
    <name type="scientific">Artemisia annua</name>
    <name type="common">Sweet wormwood</name>
    <dbReference type="NCBI Taxonomy" id="35608"/>
    <lineage>
        <taxon>Eukaryota</taxon>
        <taxon>Viridiplantae</taxon>
        <taxon>Streptophyta</taxon>
        <taxon>Embryophyta</taxon>
        <taxon>Tracheophyta</taxon>
        <taxon>Spermatophyta</taxon>
        <taxon>Magnoliopsida</taxon>
        <taxon>eudicotyledons</taxon>
        <taxon>Gunneridae</taxon>
        <taxon>Pentapetalae</taxon>
        <taxon>asterids</taxon>
        <taxon>campanulids</taxon>
        <taxon>Asterales</taxon>
        <taxon>Asteraceae</taxon>
        <taxon>Asteroideae</taxon>
        <taxon>Anthemideae</taxon>
        <taxon>Artemisiinae</taxon>
        <taxon>Artemisia</taxon>
    </lineage>
</organism>